<organism evidence="1 2">
    <name type="scientific">Rhizopogon vesiculosus</name>
    <dbReference type="NCBI Taxonomy" id="180088"/>
    <lineage>
        <taxon>Eukaryota</taxon>
        <taxon>Fungi</taxon>
        <taxon>Dikarya</taxon>
        <taxon>Basidiomycota</taxon>
        <taxon>Agaricomycotina</taxon>
        <taxon>Agaricomycetes</taxon>
        <taxon>Agaricomycetidae</taxon>
        <taxon>Boletales</taxon>
        <taxon>Suillineae</taxon>
        <taxon>Rhizopogonaceae</taxon>
        <taxon>Rhizopogon</taxon>
    </lineage>
</organism>
<evidence type="ECO:0000313" key="1">
    <source>
        <dbReference type="EMBL" id="OJA13267.1"/>
    </source>
</evidence>
<comment type="caution">
    <text evidence="1">The sequence shown here is derived from an EMBL/GenBank/DDBJ whole genome shotgun (WGS) entry which is preliminary data.</text>
</comment>
<reference evidence="1 2" key="1">
    <citation type="submission" date="2016-03" db="EMBL/GenBank/DDBJ databases">
        <title>Comparative genomics of the ectomycorrhizal sister species Rhizopogon vinicolor and Rhizopogon vesiculosus (Basidiomycota: Boletales) reveals a divergence of the mating type B locus.</title>
        <authorList>
            <person name="Mujic A.B."/>
            <person name="Kuo A."/>
            <person name="Tritt A."/>
            <person name="Lipzen A."/>
            <person name="Chen C."/>
            <person name="Johnson J."/>
            <person name="Sharma A."/>
            <person name="Barry K."/>
            <person name="Grigoriev I.V."/>
            <person name="Spatafora J.W."/>
        </authorList>
    </citation>
    <scope>NUCLEOTIDE SEQUENCE [LARGE SCALE GENOMIC DNA]</scope>
    <source>
        <strain evidence="1 2">AM-OR11-056</strain>
    </source>
</reference>
<evidence type="ECO:0000313" key="2">
    <source>
        <dbReference type="Proteomes" id="UP000183567"/>
    </source>
</evidence>
<protein>
    <submittedName>
        <fullName evidence="1">Uncharacterized protein</fullName>
    </submittedName>
</protein>
<dbReference type="OrthoDB" id="2637653at2759"/>
<dbReference type="EMBL" id="LVVM01004245">
    <property type="protein sequence ID" value="OJA13267.1"/>
    <property type="molecule type" value="Genomic_DNA"/>
</dbReference>
<proteinExistence type="predicted"/>
<keyword evidence="2" id="KW-1185">Reference proteome</keyword>
<dbReference type="Proteomes" id="UP000183567">
    <property type="component" value="Unassembled WGS sequence"/>
</dbReference>
<sequence>MSIEALLIPRVHTIYNDKCLGIVSVFGSAQCAAMGISARMVVPSLGSSPTCIVIGTHPGQIYVGVLSLVTLTSMGPRQSQMSENTPSNVMVCSF</sequence>
<accession>A0A1J8PZW4</accession>
<dbReference type="AlphaFoldDB" id="A0A1J8PZW4"/>
<gene>
    <name evidence="1" type="ORF">AZE42_10359</name>
</gene>
<name>A0A1J8PZW4_9AGAM</name>